<dbReference type="OrthoDB" id="5459937at2"/>
<gene>
    <name evidence="4" type="ORF">SAMN05421666_2820</name>
</gene>
<keyword evidence="2" id="KW-0012">Acyltransferase</keyword>
<keyword evidence="1 4" id="KW-0808">Transferase</keyword>
<feature type="domain" description="N-acetyltransferase" evidence="3">
    <location>
        <begin position="1"/>
        <end position="158"/>
    </location>
</feature>
<dbReference type="PROSITE" id="PS51186">
    <property type="entry name" value="GNAT"/>
    <property type="match status" value="1"/>
</dbReference>
<dbReference type="PANTHER" id="PTHR43072:SF23">
    <property type="entry name" value="UPF0039 PROTEIN C11D3.02C"/>
    <property type="match status" value="1"/>
</dbReference>
<dbReference type="Proteomes" id="UP000186019">
    <property type="component" value="Unassembled WGS sequence"/>
</dbReference>
<name>A0A1N7HDR4_9RHOB</name>
<evidence type="ECO:0000256" key="2">
    <source>
        <dbReference type="ARBA" id="ARBA00023315"/>
    </source>
</evidence>
<proteinExistence type="predicted"/>
<dbReference type="PANTHER" id="PTHR43072">
    <property type="entry name" value="N-ACETYLTRANSFERASE"/>
    <property type="match status" value="1"/>
</dbReference>
<dbReference type="Gene3D" id="3.40.630.30">
    <property type="match status" value="1"/>
</dbReference>
<evidence type="ECO:0000256" key="1">
    <source>
        <dbReference type="ARBA" id="ARBA00022679"/>
    </source>
</evidence>
<dbReference type="SUPFAM" id="SSF55729">
    <property type="entry name" value="Acyl-CoA N-acyltransferases (Nat)"/>
    <property type="match status" value="1"/>
</dbReference>
<organism evidence="4 5">
    <name type="scientific">Roseovarius nanhaiticus</name>
    <dbReference type="NCBI Taxonomy" id="573024"/>
    <lineage>
        <taxon>Bacteria</taxon>
        <taxon>Pseudomonadati</taxon>
        <taxon>Pseudomonadota</taxon>
        <taxon>Alphaproteobacteria</taxon>
        <taxon>Rhodobacterales</taxon>
        <taxon>Roseobacteraceae</taxon>
        <taxon>Roseovarius</taxon>
    </lineage>
</organism>
<dbReference type="STRING" id="573024.SAMN05216208_2495"/>
<dbReference type="GO" id="GO:0016747">
    <property type="term" value="F:acyltransferase activity, transferring groups other than amino-acyl groups"/>
    <property type="evidence" value="ECO:0007669"/>
    <property type="project" value="InterPro"/>
</dbReference>
<dbReference type="InterPro" id="IPR016181">
    <property type="entry name" value="Acyl_CoA_acyltransferase"/>
</dbReference>
<protein>
    <submittedName>
        <fullName evidence="4">Phosphinothricin acetyltransferase</fullName>
    </submittedName>
</protein>
<evidence type="ECO:0000313" key="5">
    <source>
        <dbReference type="Proteomes" id="UP000186019"/>
    </source>
</evidence>
<sequence length="162" mass="17665">MIVRDAERGDIAPMMGIWNPQIRETSITFTTIEKTEAMLEDELAACAAEGRAFLVAEEAGAVIGLATWFAFRKGPGYAHSAEHTVVLAPQAQGRGAGRLLMRAIEDHARAAGVHVLVAGVTGENSRGIAFHRALGFDEVGRMPQVGRKFRRWMDLVLLQKIL</sequence>
<dbReference type="RefSeq" id="WP_076534932.1">
    <property type="nucleotide sequence ID" value="NZ_FOAC01000002.1"/>
</dbReference>
<dbReference type="EMBL" id="FTNV01000003">
    <property type="protein sequence ID" value="SIS23024.1"/>
    <property type="molecule type" value="Genomic_DNA"/>
</dbReference>
<dbReference type="CDD" id="cd04301">
    <property type="entry name" value="NAT_SF"/>
    <property type="match status" value="1"/>
</dbReference>
<evidence type="ECO:0000259" key="3">
    <source>
        <dbReference type="PROSITE" id="PS51186"/>
    </source>
</evidence>
<keyword evidence="5" id="KW-1185">Reference proteome</keyword>
<dbReference type="Pfam" id="PF00583">
    <property type="entry name" value="Acetyltransf_1"/>
    <property type="match status" value="1"/>
</dbReference>
<dbReference type="AlphaFoldDB" id="A0A1N7HDR4"/>
<reference evidence="5" key="1">
    <citation type="submission" date="2017-01" db="EMBL/GenBank/DDBJ databases">
        <authorList>
            <person name="Varghese N."/>
            <person name="Submissions S."/>
        </authorList>
    </citation>
    <scope>NUCLEOTIDE SEQUENCE [LARGE SCALE GENOMIC DNA]</scope>
    <source>
        <strain evidence="5">DSM 29590</strain>
    </source>
</reference>
<dbReference type="InterPro" id="IPR000182">
    <property type="entry name" value="GNAT_dom"/>
</dbReference>
<accession>A0A1N7HDR4</accession>
<evidence type="ECO:0000313" key="4">
    <source>
        <dbReference type="EMBL" id="SIS23024.1"/>
    </source>
</evidence>